<protein>
    <recommendedName>
        <fullName evidence="7">Hydroxyacylglutathione hydrolase</fullName>
        <ecNumber evidence="7">3.1.2.6</ecNumber>
    </recommendedName>
    <alternativeName>
        <fullName evidence="7">Glyoxalase II</fullName>
        <shortName evidence="7">Glx II</shortName>
    </alternativeName>
</protein>
<dbReference type="EC" id="3.1.2.6" evidence="7"/>
<name>A0A9E5MKG7_9GAMM</name>
<feature type="domain" description="Metallo-beta-lactamase" evidence="8">
    <location>
        <begin position="12"/>
        <end position="169"/>
    </location>
</feature>
<comment type="cofactor">
    <cofactor evidence="7">
        <name>Zn(2+)</name>
        <dbReference type="ChEBI" id="CHEBI:29105"/>
    </cofactor>
    <text evidence="7">Binds 2 Zn(2+) ions per subunit.</text>
</comment>
<organism evidence="9 10">
    <name type="scientific">Pseudomaricurvus hydrocarbonicus</name>
    <dbReference type="NCBI Taxonomy" id="1470433"/>
    <lineage>
        <taxon>Bacteria</taxon>
        <taxon>Pseudomonadati</taxon>
        <taxon>Pseudomonadota</taxon>
        <taxon>Gammaproteobacteria</taxon>
        <taxon>Cellvibrionales</taxon>
        <taxon>Cellvibrionaceae</taxon>
        <taxon>Pseudomaricurvus</taxon>
    </lineage>
</organism>
<dbReference type="AlphaFoldDB" id="A0A9E5MKG7"/>
<dbReference type="Pfam" id="PF00753">
    <property type="entry name" value="Lactamase_B"/>
    <property type="match status" value="1"/>
</dbReference>
<keyword evidence="10" id="KW-1185">Reference proteome</keyword>
<dbReference type="GO" id="GO:0004416">
    <property type="term" value="F:hydroxyacylglutathione hydrolase activity"/>
    <property type="evidence" value="ECO:0007669"/>
    <property type="project" value="UniProtKB-UniRule"/>
</dbReference>
<reference evidence="9" key="1">
    <citation type="submission" date="2020-03" db="EMBL/GenBank/DDBJ databases">
        <authorList>
            <person name="Guo F."/>
        </authorList>
    </citation>
    <scope>NUCLEOTIDE SEQUENCE</scope>
    <source>
        <strain evidence="9">JCM 30134</strain>
    </source>
</reference>
<keyword evidence="6 7" id="KW-0862">Zinc</keyword>
<feature type="binding site" evidence="7">
    <location>
        <position position="59"/>
    </location>
    <ligand>
        <name>Zn(2+)</name>
        <dbReference type="ChEBI" id="CHEBI:29105"/>
        <label>2</label>
    </ligand>
</feature>
<comment type="caution">
    <text evidence="9">The sequence shown here is derived from an EMBL/GenBank/DDBJ whole genome shotgun (WGS) entry which is preliminary data.</text>
</comment>
<feature type="binding site" evidence="7">
    <location>
        <position position="112"/>
    </location>
    <ligand>
        <name>Zn(2+)</name>
        <dbReference type="ChEBI" id="CHEBI:29105"/>
        <label>1</label>
    </ligand>
</feature>
<feature type="binding site" evidence="7">
    <location>
        <position position="57"/>
    </location>
    <ligand>
        <name>Zn(2+)</name>
        <dbReference type="ChEBI" id="CHEBI:29105"/>
        <label>1</label>
    </ligand>
</feature>
<dbReference type="SMART" id="SM00849">
    <property type="entry name" value="Lactamase_B"/>
    <property type="match status" value="1"/>
</dbReference>
<dbReference type="GO" id="GO:0046872">
    <property type="term" value="F:metal ion binding"/>
    <property type="evidence" value="ECO:0007669"/>
    <property type="project" value="UniProtKB-KW"/>
</dbReference>
<evidence type="ECO:0000256" key="2">
    <source>
        <dbReference type="ARBA" id="ARBA00004963"/>
    </source>
</evidence>
<dbReference type="CDD" id="cd07723">
    <property type="entry name" value="hydroxyacylglutathione_hydrolase_MBL-fold"/>
    <property type="match status" value="1"/>
</dbReference>
<dbReference type="PANTHER" id="PTHR43705:SF1">
    <property type="entry name" value="HYDROXYACYLGLUTATHIONE HYDROLASE GLOB"/>
    <property type="match status" value="1"/>
</dbReference>
<keyword evidence="5 7" id="KW-0378">Hydrolase</keyword>
<sequence>MLKIIPVPAFNDNYLWLFHRSGSNRAYVVDPGDARPVEQALEHYGLELVGMLITHHHADHTGGIDALQKGRNIPVYGPHSANIDNVTQPLSEGDRLSLKDDISFEVLEVPGHTLDHIAFHCPDEAVLFCGDTLFAGGCGRMFEGEPKQMQASLAKLAHLPPQTRVFCAHEYTQSNLAFAQAVEPLNEALKNRVEETLNKRAQGLATVPSLLQQELASNPFLRVSEVSVIDAAKKHSNREVTEPWEVFAVLRGWKDNF</sequence>
<dbReference type="RefSeq" id="WP_167184118.1">
    <property type="nucleotide sequence ID" value="NZ_JAAONZ010000004.1"/>
</dbReference>
<comment type="pathway">
    <text evidence="2 7">Secondary metabolite metabolism; methylglyoxal degradation; (R)-lactate from methylglyoxal: step 2/2.</text>
</comment>
<comment type="function">
    <text evidence="7">Thiolesterase that catalyzes the hydrolysis of S-D-lactoyl-glutathione to form glutathione and D-lactic acid.</text>
</comment>
<accession>A0A9E5MKG7</accession>
<comment type="similarity">
    <text evidence="3 7">Belongs to the metallo-beta-lactamase superfamily. Glyoxalase II family.</text>
</comment>
<feature type="binding site" evidence="7">
    <location>
        <position position="131"/>
    </location>
    <ligand>
        <name>Zn(2+)</name>
        <dbReference type="ChEBI" id="CHEBI:29105"/>
        <label>1</label>
    </ligand>
</feature>
<dbReference type="InterPro" id="IPR050110">
    <property type="entry name" value="Glyoxalase_II_hydrolase"/>
</dbReference>
<dbReference type="HAMAP" id="MF_01374">
    <property type="entry name" value="Glyoxalase_2"/>
    <property type="match status" value="1"/>
</dbReference>
<dbReference type="Gene3D" id="3.60.15.10">
    <property type="entry name" value="Ribonuclease Z/Hydroxyacylglutathione hydrolase-like"/>
    <property type="match status" value="1"/>
</dbReference>
<dbReference type="PIRSF" id="PIRSF005457">
    <property type="entry name" value="Glx"/>
    <property type="match status" value="1"/>
</dbReference>
<feature type="binding site" evidence="7">
    <location>
        <position position="131"/>
    </location>
    <ligand>
        <name>Zn(2+)</name>
        <dbReference type="ChEBI" id="CHEBI:29105"/>
        <label>2</label>
    </ligand>
</feature>
<evidence type="ECO:0000313" key="10">
    <source>
        <dbReference type="Proteomes" id="UP000787472"/>
    </source>
</evidence>
<dbReference type="EMBL" id="JAAONZ010000004">
    <property type="protein sequence ID" value="NHO65362.1"/>
    <property type="molecule type" value="Genomic_DNA"/>
</dbReference>
<dbReference type="InterPro" id="IPR036866">
    <property type="entry name" value="RibonucZ/Hydroxyglut_hydro"/>
</dbReference>
<dbReference type="GO" id="GO:0019243">
    <property type="term" value="P:methylglyoxal catabolic process to D-lactate via S-lactoyl-glutathione"/>
    <property type="evidence" value="ECO:0007669"/>
    <property type="project" value="UniProtKB-UniRule"/>
</dbReference>
<evidence type="ECO:0000259" key="8">
    <source>
        <dbReference type="SMART" id="SM00849"/>
    </source>
</evidence>
<dbReference type="Pfam" id="PF16123">
    <property type="entry name" value="HAGH_C"/>
    <property type="match status" value="1"/>
</dbReference>
<evidence type="ECO:0000256" key="3">
    <source>
        <dbReference type="ARBA" id="ARBA00006759"/>
    </source>
</evidence>
<evidence type="ECO:0000256" key="5">
    <source>
        <dbReference type="ARBA" id="ARBA00022801"/>
    </source>
</evidence>
<evidence type="ECO:0000256" key="6">
    <source>
        <dbReference type="ARBA" id="ARBA00022833"/>
    </source>
</evidence>
<feature type="binding site" evidence="7">
    <location>
        <position position="60"/>
    </location>
    <ligand>
        <name>Zn(2+)</name>
        <dbReference type="ChEBI" id="CHEBI:29105"/>
        <label>2</label>
    </ligand>
</feature>
<dbReference type="InterPro" id="IPR017782">
    <property type="entry name" value="Hydroxyacylglutathione_Hdrlase"/>
</dbReference>
<dbReference type="NCBIfam" id="TIGR03413">
    <property type="entry name" value="GSH_gloB"/>
    <property type="match status" value="1"/>
</dbReference>
<dbReference type="PANTHER" id="PTHR43705">
    <property type="entry name" value="HYDROXYACYLGLUTATHIONE HYDROLASE"/>
    <property type="match status" value="1"/>
</dbReference>
<evidence type="ECO:0000256" key="4">
    <source>
        <dbReference type="ARBA" id="ARBA00022723"/>
    </source>
</evidence>
<comment type="catalytic activity">
    <reaction evidence="1 7">
        <text>an S-(2-hydroxyacyl)glutathione + H2O = a 2-hydroxy carboxylate + glutathione + H(+)</text>
        <dbReference type="Rhea" id="RHEA:21864"/>
        <dbReference type="ChEBI" id="CHEBI:15377"/>
        <dbReference type="ChEBI" id="CHEBI:15378"/>
        <dbReference type="ChEBI" id="CHEBI:57925"/>
        <dbReference type="ChEBI" id="CHEBI:58896"/>
        <dbReference type="ChEBI" id="CHEBI:71261"/>
        <dbReference type="EC" id="3.1.2.6"/>
    </reaction>
</comment>
<dbReference type="InterPro" id="IPR001279">
    <property type="entry name" value="Metallo-B-lactamas"/>
</dbReference>
<feature type="binding site" evidence="7">
    <location>
        <position position="169"/>
    </location>
    <ligand>
        <name>Zn(2+)</name>
        <dbReference type="ChEBI" id="CHEBI:29105"/>
        <label>2</label>
    </ligand>
</feature>
<dbReference type="InterPro" id="IPR032282">
    <property type="entry name" value="HAGH_C"/>
</dbReference>
<evidence type="ECO:0000313" key="9">
    <source>
        <dbReference type="EMBL" id="NHO65362.1"/>
    </source>
</evidence>
<feature type="binding site" evidence="7">
    <location>
        <position position="55"/>
    </location>
    <ligand>
        <name>Zn(2+)</name>
        <dbReference type="ChEBI" id="CHEBI:29105"/>
        <label>1</label>
    </ligand>
</feature>
<gene>
    <name evidence="7 9" type="primary">gloB</name>
    <name evidence="9" type="ORF">G8770_07385</name>
</gene>
<proteinExistence type="inferred from homology"/>
<evidence type="ECO:0000256" key="7">
    <source>
        <dbReference type="HAMAP-Rule" id="MF_01374"/>
    </source>
</evidence>
<dbReference type="SUPFAM" id="SSF56281">
    <property type="entry name" value="Metallo-hydrolase/oxidoreductase"/>
    <property type="match status" value="1"/>
</dbReference>
<comment type="subunit">
    <text evidence="7">Monomer.</text>
</comment>
<evidence type="ECO:0000256" key="1">
    <source>
        <dbReference type="ARBA" id="ARBA00001623"/>
    </source>
</evidence>
<dbReference type="InterPro" id="IPR035680">
    <property type="entry name" value="Clx_II_MBL"/>
</dbReference>
<keyword evidence="4 7" id="KW-0479">Metal-binding</keyword>
<dbReference type="Proteomes" id="UP000787472">
    <property type="component" value="Unassembled WGS sequence"/>
</dbReference>